<feature type="binding site" evidence="6">
    <location>
        <position position="127"/>
    </location>
    <ligand>
        <name>a divalent metal cation</name>
        <dbReference type="ChEBI" id="CHEBI:60240"/>
        <label>1</label>
    </ligand>
</feature>
<feature type="binding site" evidence="6">
    <location>
        <position position="116"/>
    </location>
    <ligand>
        <name>a divalent metal cation</name>
        <dbReference type="ChEBI" id="CHEBI:60240"/>
        <label>1</label>
    </ligand>
</feature>
<proteinExistence type="inferred from homology"/>
<comment type="similarity">
    <text evidence="6">Belongs to the peptidase M24A family. Methionine aminopeptidase type 1 subfamily.</text>
</comment>
<gene>
    <name evidence="6" type="primary">map</name>
    <name evidence="9" type="ORF">ABIF63_003907</name>
</gene>
<sequence length="273" mass="29279">MRALFRLQVGIATAMSRLSQEPDMTISNENDLICLKEVGRIVANALEAMGKALEPGMTTAELDRIGREFLEAAGARSAPELAYAFPGATCISVNEEIAHGIPGARRIERGDLVNIDVSAEKGGFFADTGASFAVPPVTRSIERLCRDGRRAMWTGLRQVGAGKPIAGIGQAIGTFARKNGYMLVKNLASHGVGLSLHEEPTEIATWPDRSERRIMSDGLVFTVEPFLSLGAEWAENGDDDPWTLYSSPGAPTVQYEHTVVATRNGPLIVTLAG</sequence>
<dbReference type="EMBL" id="JBEPTQ010000002">
    <property type="protein sequence ID" value="MET4719801.1"/>
    <property type="molecule type" value="Genomic_DNA"/>
</dbReference>
<feature type="binding site" evidence="6">
    <location>
        <position position="256"/>
    </location>
    <ligand>
        <name>a divalent metal cation</name>
        <dbReference type="ChEBI" id="CHEBI:60240"/>
        <label>1</label>
    </ligand>
</feature>
<keyword evidence="4 6" id="KW-0479">Metal-binding</keyword>
<dbReference type="PRINTS" id="PR00599">
    <property type="entry name" value="MAPEPTIDASE"/>
</dbReference>
<feature type="binding site" evidence="6">
    <location>
        <position position="256"/>
    </location>
    <ligand>
        <name>a divalent metal cation</name>
        <dbReference type="ChEBI" id="CHEBI:60240"/>
        <label>2</label>
        <note>catalytic</note>
    </ligand>
</feature>
<feature type="binding site" evidence="6">
    <location>
        <position position="127"/>
    </location>
    <ligand>
        <name>a divalent metal cation</name>
        <dbReference type="ChEBI" id="CHEBI:60240"/>
        <label>2</label>
        <note>catalytic</note>
    </ligand>
</feature>
<feature type="binding site" evidence="6">
    <location>
        <position position="197"/>
    </location>
    <ligand>
        <name>substrate</name>
    </ligand>
</feature>
<evidence type="ECO:0000256" key="7">
    <source>
        <dbReference type="RuleBase" id="RU003653"/>
    </source>
</evidence>
<evidence type="ECO:0000256" key="4">
    <source>
        <dbReference type="ARBA" id="ARBA00022723"/>
    </source>
</evidence>
<dbReference type="Proteomes" id="UP001549291">
    <property type="component" value="Unassembled WGS sequence"/>
</dbReference>
<evidence type="ECO:0000256" key="6">
    <source>
        <dbReference type="HAMAP-Rule" id="MF_01974"/>
    </source>
</evidence>
<dbReference type="PANTHER" id="PTHR43330:SF13">
    <property type="entry name" value="METHIONINE AMINOPEPTIDASE 2"/>
    <property type="match status" value="1"/>
</dbReference>
<dbReference type="InterPro" id="IPR000994">
    <property type="entry name" value="Pept_M24"/>
</dbReference>
<evidence type="ECO:0000256" key="5">
    <source>
        <dbReference type="ARBA" id="ARBA00022801"/>
    </source>
</evidence>
<dbReference type="HAMAP" id="MF_01974">
    <property type="entry name" value="MetAP_1"/>
    <property type="match status" value="1"/>
</dbReference>
<comment type="cofactor">
    <cofactor evidence="6">
        <name>Co(2+)</name>
        <dbReference type="ChEBI" id="CHEBI:48828"/>
    </cofactor>
    <cofactor evidence="6">
        <name>Zn(2+)</name>
        <dbReference type="ChEBI" id="CHEBI:29105"/>
    </cofactor>
    <cofactor evidence="6">
        <name>Mn(2+)</name>
        <dbReference type="ChEBI" id="CHEBI:29035"/>
    </cofactor>
    <cofactor evidence="6">
        <name>Fe(2+)</name>
        <dbReference type="ChEBI" id="CHEBI:29033"/>
    </cofactor>
    <text evidence="6">Binds 2 divalent metal cations per subunit. Has a high-affinity and a low affinity metal-binding site. The true nature of the physiological cofactor is under debate. The enzyme is active with cobalt, zinc, manganese or divalent iron ions. Most likely, methionine aminopeptidases function as mononuclear Fe(2+)-metalloproteases under physiological conditions, and the catalytically relevant metal-binding site has been assigned to the histidine-containing high-affinity site.</text>
</comment>
<keyword evidence="2 6" id="KW-0031">Aminopeptidase</keyword>
<dbReference type="EC" id="3.4.11.18" evidence="6 7"/>
<dbReference type="InterPro" id="IPR036005">
    <property type="entry name" value="Creatinase/aminopeptidase-like"/>
</dbReference>
<feature type="domain" description="Peptidase M24" evidence="8">
    <location>
        <begin position="34"/>
        <end position="262"/>
    </location>
</feature>
<comment type="subunit">
    <text evidence="6">Monomer.</text>
</comment>
<accession>A0ABV2RS85</accession>
<name>A0ABV2RS85_BRAJP</name>
<keyword evidence="5 6" id="KW-0378">Hydrolase</keyword>
<comment type="function">
    <text evidence="1 6">Removes the N-terminal methionine from nascent proteins. The N-terminal methionine is often cleaved when the second residue in the primary sequence is small and uncharged (Met-Ala-, Cys, Gly, Pro, Ser, Thr, or Val). Requires deformylation of the N(alpha)-formylated initiator methionine before it can be hydrolyzed.</text>
</comment>
<feature type="binding site" evidence="6">
    <location>
        <position position="224"/>
    </location>
    <ligand>
        <name>a divalent metal cation</name>
        <dbReference type="ChEBI" id="CHEBI:60240"/>
        <label>2</label>
        <note>catalytic</note>
    </ligand>
</feature>
<comment type="caution">
    <text evidence="9">The sequence shown here is derived from an EMBL/GenBank/DDBJ whole genome shotgun (WGS) entry which is preliminary data.</text>
</comment>
<dbReference type="InterPro" id="IPR001714">
    <property type="entry name" value="Pept_M24_MAP"/>
</dbReference>
<keyword evidence="3 6" id="KW-0645">Protease</keyword>
<evidence type="ECO:0000313" key="9">
    <source>
        <dbReference type="EMBL" id="MET4719801.1"/>
    </source>
</evidence>
<dbReference type="InterPro" id="IPR002467">
    <property type="entry name" value="Pept_M24A_MAP1"/>
</dbReference>
<organism evidence="9 10">
    <name type="scientific">Bradyrhizobium japonicum</name>
    <dbReference type="NCBI Taxonomy" id="375"/>
    <lineage>
        <taxon>Bacteria</taxon>
        <taxon>Pseudomonadati</taxon>
        <taxon>Pseudomonadota</taxon>
        <taxon>Alphaproteobacteria</taxon>
        <taxon>Hyphomicrobiales</taxon>
        <taxon>Nitrobacteraceae</taxon>
        <taxon>Bradyrhizobium</taxon>
    </lineage>
</organism>
<dbReference type="NCBIfam" id="TIGR00500">
    <property type="entry name" value="met_pdase_I"/>
    <property type="match status" value="1"/>
</dbReference>
<feature type="binding site" evidence="6">
    <location>
        <position position="190"/>
    </location>
    <ligand>
        <name>a divalent metal cation</name>
        <dbReference type="ChEBI" id="CHEBI:60240"/>
        <label>2</label>
        <note>catalytic</note>
    </ligand>
</feature>
<dbReference type="SUPFAM" id="SSF55920">
    <property type="entry name" value="Creatinase/aminopeptidase"/>
    <property type="match status" value="1"/>
</dbReference>
<evidence type="ECO:0000313" key="10">
    <source>
        <dbReference type="Proteomes" id="UP001549291"/>
    </source>
</evidence>
<dbReference type="Pfam" id="PF00557">
    <property type="entry name" value="Peptidase_M24"/>
    <property type="match status" value="1"/>
</dbReference>
<evidence type="ECO:0000256" key="2">
    <source>
        <dbReference type="ARBA" id="ARBA00022438"/>
    </source>
</evidence>
<evidence type="ECO:0000259" key="8">
    <source>
        <dbReference type="Pfam" id="PF00557"/>
    </source>
</evidence>
<evidence type="ECO:0000256" key="3">
    <source>
        <dbReference type="ARBA" id="ARBA00022670"/>
    </source>
</evidence>
<reference evidence="9 10" key="1">
    <citation type="submission" date="2024-06" db="EMBL/GenBank/DDBJ databases">
        <title>Genomic Encyclopedia of Type Strains, Phase V (KMG-V): Genome sequencing to study the core and pangenomes of soil and plant-associated prokaryotes.</title>
        <authorList>
            <person name="Whitman W."/>
        </authorList>
    </citation>
    <scope>NUCLEOTIDE SEQUENCE [LARGE SCALE GENOMIC DNA]</scope>
    <source>
        <strain evidence="9 10">USDA 160</strain>
    </source>
</reference>
<dbReference type="Gene3D" id="3.90.230.10">
    <property type="entry name" value="Creatinase/methionine aminopeptidase superfamily"/>
    <property type="match status" value="1"/>
</dbReference>
<feature type="binding site" evidence="6">
    <location>
        <position position="99"/>
    </location>
    <ligand>
        <name>substrate</name>
    </ligand>
</feature>
<dbReference type="CDD" id="cd01086">
    <property type="entry name" value="MetAP1"/>
    <property type="match status" value="1"/>
</dbReference>
<dbReference type="PANTHER" id="PTHR43330">
    <property type="entry name" value="METHIONINE AMINOPEPTIDASE"/>
    <property type="match status" value="1"/>
</dbReference>
<protein>
    <recommendedName>
        <fullName evidence="6 7">Methionine aminopeptidase</fullName>
        <shortName evidence="6">MAP</shortName>
        <shortName evidence="6">MetAP</shortName>
        <ecNumber evidence="6 7">3.4.11.18</ecNumber>
    </recommendedName>
    <alternativeName>
        <fullName evidence="6">Peptidase M</fullName>
    </alternativeName>
</protein>
<dbReference type="GO" id="GO:0004239">
    <property type="term" value="F:initiator methionyl aminopeptidase activity"/>
    <property type="evidence" value="ECO:0007669"/>
    <property type="project" value="UniProtKB-EC"/>
</dbReference>
<evidence type="ECO:0000256" key="1">
    <source>
        <dbReference type="ARBA" id="ARBA00002521"/>
    </source>
</evidence>
<keyword evidence="10" id="KW-1185">Reference proteome</keyword>
<comment type="catalytic activity">
    <reaction evidence="6 7">
        <text>Release of N-terminal amino acids, preferentially methionine, from peptides and arylamides.</text>
        <dbReference type="EC" id="3.4.11.18"/>
    </reaction>
</comment>